<feature type="signal peptide" evidence="1">
    <location>
        <begin position="1"/>
        <end position="24"/>
    </location>
</feature>
<proteinExistence type="predicted"/>
<evidence type="ECO:0000313" key="2">
    <source>
        <dbReference type="EMBL" id="KAL1513231.1"/>
    </source>
</evidence>
<feature type="chain" id="PRO_5044893891" evidence="1">
    <location>
        <begin position="25"/>
        <end position="160"/>
    </location>
</feature>
<name>A0ABD1F6L3_HYPHA</name>
<evidence type="ECO:0000256" key="1">
    <source>
        <dbReference type="SAM" id="SignalP"/>
    </source>
</evidence>
<reference evidence="2 3" key="1">
    <citation type="submission" date="2024-05" db="EMBL/GenBank/DDBJ databases">
        <title>Genetic variation in Jamaican populations of the coffee berry borer (Hypothenemus hampei).</title>
        <authorList>
            <person name="Errbii M."/>
            <person name="Myrie A."/>
        </authorList>
    </citation>
    <scope>NUCLEOTIDE SEQUENCE [LARGE SCALE GENOMIC DNA]</scope>
    <source>
        <strain evidence="2">JA-Hopewell-2020-01-JO</strain>
        <tissue evidence="2">Whole body</tissue>
    </source>
</reference>
<organism evidence="2 3">
    <name type="scientific">Hypothenemus hampei</name>
    <name type="common">Coffee berry borer</name>
    <dbReference type="NCBI Taxonomy" id="57062"/>
    <lineage>
        <taxon>Eukaryota</taxon>
        <taxon>Metazoa</taxon>
        <taxon>Ecdysozoa</taxon>
        <taxon>Arthropoda</taxon>
        <taxon>Hexapoda</taxon>
        <taxon>Insecta</taxon>
        <taxon>Pterygota</taxon>
        <taxon>Neoptera</taxon>
        <taxon>Endopterygota</taxon>
        <taxon>Coleoptera</taxon>
        <taxon>Polyphaga</taxon>
        <taxon>Cucujiformia</taxon>
        <taxon>Curculionidae</taxon>
        <taxon>Scolytinae</taxon>
        <taxon>Hypothenemus</taxon>
    </lineage>
</organism>
<keyword evidence="3" id="KW-1185">Reference proteome</keyword>
<keyword evidence="1" id="KW-0732">Signal</keyword>
<accession>A0ABD1F6L3</accession>
<dbReference type="EMBL" id="JBDJPC010000002">
    <property type="protein sequence ID" value="KAL1513231.1"/>
    <property type="molecule type" value="Genomic_DNA"/>
</dbReference>
<protein>
    <submittedName>
        <fullName evidence="2">Uncharacterized protein</fullName>
    </submittedName>
</protein>
<comment type="caution">
    <text evidence="2">The sequence shown here is derived from an EMBL/GenBank/DDBJ whole genome shotgun (WGS) entry which is preliminary data.</text>
</comment>
<dbReference type="AlphaFoldDB" id="A0ABD1F6L3"/>
<dbReference type="Proteomes" id="UP001566132">
    <property type="component" value="Unassembled WGS sequence"/>
</dbReference>
<evidence type="ECO:0000313" key="3">
    <source>
        <dbReference type="Proteomes" id="UP001566132"/>
    </source>
</evidence>
<gene>
    <name evidence="2" type="ORF">ABEB36_002667</name>
</gene>
<sequence>MAVCISHVLIICTFLFAYFLVINAEIGDNVIEKSLERNTPWDTDEKSSYVTFDESNPQFTFDGPIRITMSLRGAKKVIRPRVTRMGLNLLAARGYGKRSEGEKVVLLTARGYGKRNEEKLNKLLCIINKCKTTENLFYDDMIQPRNDKEVPQIIPLAGED</sequence>